<dbReference type="OrthoDB" id="2014825at2759"/>
<proteinExistence type="inferred from homology"/>
<dbReference type="AlphaFoldDB" id="A0A3P6T0M3"/>
<evidence type="ECO:0000256" key="3">
    <source>
        <dbReference type="PROSITE-ProRule" id="PRU00992"/>
    </source>
</evidence>
<protein>
    <recommendedName>
        <fullName evidence="4">GT23 domain-containing protein</fullName>
    </recommendedName>
</protein>
<dbReference type="GO" id="GO:0046921">
    <property type="term" value="F:alpha-(1-&gt;6)-fucosyltransferase activity"/>
    <property type="evidence" value="ECO:0007669"/>
    <property type="project" value="TreeGrafter"/>
</dbReference>
<dbReference type="PANTHER" id="PTHR13132:SF29">
    <property type="entry name" value="ALPHA-(1,6)-FUCOSYLTRANSFERASE"/>
    <property type="match status" value="1"/>
</dbReference>
<keyword evidence="1 3" id="KW-0328">Glycosyltransferase</keyword>
<comment type="caution">
    <text evidence="3">Lacks conserved residue(s) required for the propagation of feature annotation.</text>
</comment>
<dbReference type="InterPro" id="IPR045573">
    <property type="entry name" value="Fut8_N_cat"/>
</dbReference>
<evidence type="ECO:0000313" key="5">
    <source>
        <dbReference type="EMBL" id="VDK81492.1"/>
    </source>
</evidence>
<comment type="similarity">
    <text evidence="3">Belongs to the glycosyltransferase 23 family.</text>
</comment>
<organism evidence="5 6">
    <name type="scientific">Cylicostephanus goldi</name>
    <name type="common">Nematode worm</name>
    <dbReference type="NCBI Taxonomy" id="71465"/>
    <lineage>
        <taxon>Eukaryota</taxon>
        <taxon>Metazoa</taxon>
        <taxon>Ecdysozoa</taxon>
        <taxon>Nematoda</taxon>
        <taxon>Chromadorea</taxon>
        <taxon>Rhabditida</taxon>
        <taxon>Rhabditina</taxon>
        <taxon>Rhabditomorpha</taxon>
        <taxon>Strongyloidea</taxon>
        <taxon>Strongylidae</taxon>
        <taxon>Cylicostephanus</taxon>
    </lineage>
</organism>
<feature type="non-terminal residue" evidence="5">
    <location>
        <position position="1"/>
    </location>
</feature>
<evidence type="ECO:0000256" key="2">
    <source>
        <dbReference type="ARBA" id="ARBA00022679"/>
    </source>
</evidence>
<dbReference type="InterPro" id="IPR027350">
    <property type="entry name" value="GT23_dom"/>
</dbReference>
<dbReference type="EMBL" id="UYRV01027799">
    <property type="protein sequence ID" value="VDK81492.1"/>
    <property type="molecule type" value="Genomic_DNA"/>
</dbReference>
<gene>
    <name evidence="5" type="ORF">CGOC_LOCUS7839</name>
</gene>
<dbReference type="PANTHER" id="PTHR13132">
    <property type="entry name" value="ALPHA- 1,6 -FUCOSYLTRANSFERASE"/>
    <property type="match status" value="1"/>
</dbReference>
<dbReference type="Pfam" id="PF19745">
    <property type="entry name" value="FUT8_N_cat"/>
    <property type="match status" value="1"/>
</dbReference>
<keyword evidence="6" id="KW-1185">Reference proteome</keyword>
<accession>A0A3P6T0M3</accession>
<dbReference type="GO" id="GO:0006487">
    <property type="term" value="P:protein N-linked glycosylation"/>
    <property type="evidence" value="ECO:0007669"/>
    <property type="project" value="TreeGrafter"/>
</dbReference>
<dbReference type="Proteomes" id="UP000271889">
    <property type="component" value="Unassembled WGS sequence"/>
</dbReference>
<evidence type="ECO:0000259" key="4">
    <source>
        <dbReference type="PROSITE" id="PS51659"/>
    </source>
</evidence>
<keyword evidence="2 3" id="KW-0808">Transferase</keyword>
<reference evidence="5 6" key="1">
    <citation type="submission" date="2018-11" db="EMBL/GenBank/DDBJ databases">
        <authorList>
            <consortium name="Pathogen Informatics"/>
        </authorList>
    </citation>
    <scope>NUCLEOTIDE SEQUENCE [LARGE SCALE GENOMIC DNA]</scope>
</reference>
<name>A0A3P6T0M3_CYLGO</name>
<sequence>AQNIVQDDKAKEGELYSKQHEVSRRLLENRIWEVFYYMHRKMQELPISHSSVVNRTEDQLISLLATAANFSEIEGAGAWRKKSLQAVTNTIQQKIRRMQNPEDCRTAKALVCNLDKECGFGCQLHHVAYCFLTAFGSGRMLVLNRDGSAWR</sequence>
<evidence type="ECO:0000313" key="6">
    <source>
        <dbReference type="Proteomes" id="UP000271889"/>
    </source>
</evidence>
<dbReference type="PROSITE" id="PS51659">
    <property type="entry name" value="GT23"/>
    <property type="match status" value="1"/>
</dbReference>
<evidence type="ECO:0000256" key="1">
    <source>
        <dbReference type="ARBA" id="ARBA00022676"/>
    </source>
</evidence>
<feature type="domain" description="GT23" evidence="4">
    <location>
        <begin position="106"/>
        <end position="151"/>
    </location>
</feature>